<dbReference type="InterPro" id="IPR036291">
    <property type="entry name" value="NAD(P)-bd_dom_sf"/>
</dbReference>
<organism evidence="5 6">
    <name type="scientific">Anaerolinea thermophila (strain DSM 14523 / JCM 11388 / NBRC 100420 / UNI-1)</name>
    <dbReference type="NCBI Taxonomy" id="926569"/>
    <lineage>
        <taxon>Bacteria</taxon>
        <taxon>Bacillati</taxon>
        <taxon>Chloroflexota</taxon>
        <taxon>Anaerolineae</taxon>
        <taxon>Anaerolineales</taxon>
        <taxon>Anaerolineaceae</taxon>
        <taxon>Anaerolinea</taxon>
    </lineage>
</organism>
<dbReference type="OrthoDB" id="9783105at2"/>
<dbReference type="GO" id="GO:0000166">
    <property type="term" value="F:nucleotide binding"/>
    <property type="evidence" value="ECO:0007669"/>
    <property type="project" value="InterPro"/>
</dbReference>
<feature type="domain" description="Gfo/Idh/MocA-like oxidoreductase N-terminal" evidence="3">
    <location>
        <begin position="10"/>
        <end position="123"/>
    </location>
</feature>
<sequence length="329" mass="36314">MAQKPLNWGILSTAHINRALIPVLQSSKRTRLLAVASRSLESAQAYAREWSIPRAYGRYEDLLADPDIDVIYNPLPNHLHADWTIKAVQAGKHVLCEKPLALTLSEVDAMREAAQAHGKIIAEAFMYRHHPQTLKVKEIVDSGILGAVKMVRGAFTFTLDRPGNYRLEPSMGGGSLWDVGCYPLSYARFVLGAEPLEVFGWQTLNPAGCEMSFVAQVRFPGEAFLQFESSFERPPRAFMEFVGSEGRLEVPDPFKPGLSTRLLLTRSGRTETIKVKGKELYLGEVEDLCDAVQMGKPPRISLEDSRGNIAALLALIESAQRGVPVAVKG</sequence>
<dbReference type="KEGG" id="atm:ANT_01810"/>
<dbReference type="Pfam" id="PF01408">
    <property type="entry name" value="GFO_IDH_MocA"/>
    <property type="match status" value="1"/>
</dbReference>
<dbReference type="InterPro" id="IPR050984">
    <property type="entry name" value="Gfo/Idh/MocA_domain"/>
</dbReference>
<proteinExistence type="inferred from homology"/>
<comment type="similarity">
    <text evidence="1">Belongs to the Gfo/Idh/MocA family.</text>
</comment>
<evidence type="ECO:0000313" key="6">
    <source>
        <dbReference type="Proteomes" id="UP000008922"/>
    </source>
</evidence>
<dbReference type="eggNOG" id="COG0673">
    <property type="taxonomic scope" value="Bacteria"/>
</dbReference>
<evidence type="ECO:0000256" key="1">
    <source>
        <dbReference type="ARBA" id="ARBA00010928"/>
    </source>
</evidence>
<protein>
    <submittedName>
        <fullName evidence="5">Oxidoreductase</fullName>
    </submittedName>
</protein>
<dbReference type="Gene3D" id="3.30.360.10">
    <property type="entry name" value="Dihydrodipicolinate Reductase, domain 2"/>
    <property type="match status" value="1"/>
</dbReference>
<dbReference type="Proteomes" id="UP000008922">
    <property type="component" value="Chromosome"/>
</dbReference>
<keyword evidence="2" id="KW-0560">Oxidoreductase</keyword>
<dbReference type="PANTHER" id="PTHR22604">
    <property type="entry name" value="OXIDOREDUCTASES"/>
    <property type="match status" value="1"/>
</dbReference>
<keyword evidence="6" id="KW-1185">Reference proteome</keyword>
<dbReference type="GO" id="GO:0016491">
    <property type="term" value="F:oxidoreductase activity"/>
    <property type="evidence" value="ECO:0007669"/>
    <property type="project" value="UniProtKB-KW"/>
</dbReference>
<dbReference type="SUPFAM" id="SSF51735">
    <property type="entry name" value="NAD(P)-binding Rossmann-fold domains"/>
    <property type="match status" value="1"/>
</dbReference>
<dbReference type="Pfam" id="PF22725">
    <property type="entry name" value="GFO_IDH_MocA_C3"/>
    <property type="match status" value="1"/>
</dbReference>
<dbReference type="InterPro" id="IPR055170">
    <property type="entry name" value="GFO_IDH_MocA-like_dom"/>
</dbReference>
<dbReference type="AlphaFoldDB" id="E8MZ72"/>
<evidence type="ECO:0000259" key="4">
    <source>
        <dbReference type="Pfam" id="PF22725"/>
    </source>
</evidence>
<dbReference type="SUPFAM" id="SSF55347">
    <property type="entry name" value="Glyceraldehyde-3-phosphate dehydrogenase-like, C-terminal domain"/>
    <property type="match status" value="1"/>
</dbReference>
<name>E8MZ72_ANATU</name>
<dbReference type="PANTHER" id="PTHR22604:SF105">
    <property type="entry name" value="TRANS-1,2-DIHYDROBENZENE-1,2-DIOL DEHYDROGENASE"/>
    <property type="match status" value="1"/>
</dbReference>
<dbReference type="Gene3D" id="3.40.50.720">
    <property type="entry name" value="NAD(P)-binding Rossmann-like Domain"/>
    <property type="match status" value="1"/>
</dbReference>
<dbReference type="STRING" id="926569.ANT_01810"/>
<dbReference type="InParanoid" id="E8MZ72"/>
<feature type="domain" description="GFO/IDH/MocA-like oxidoreductase" evidence="4">
    <location>
        <begin position="134"/>
        <end position="249"/>
    </location>
</feature>
<dbReference type="InterPro" id="IPR000683">
    <property type="entry name" value="Gfo/Idh/MocA-like_OxRdtase_N"/>
</dbReference>
<reference evidence="5 6" key="1">
    <citation type="submission" date="2010-12" db="EMBL/GenBank/DDBJ databases">
        <title>Whole genome sequence of Anaerolinea thermophila UNI-1.</title>
        <authorList>
            <person name="Narita-Yamada S."/>
            <person name="Kishi E."/>
            <person name="Watanabe Y."/>
            <person name="Takasaki K."/>
            <person name="Ankai A."/>
            <person name="Oguchi A."/>
            <person name="Fukui S."/>
            <person name="Takahashi M."/>
            <person name="Yashiro I."/>
            <person name="Hosoyama A."/>
            <person name="Sekiguchi Y."/>
            <person name="Hanada S."/>
            <person name="Fujita N."/>
        </authorList>
    </citation>
    <scope>NUCLEOTIDE SEQUENCE [LARGE SCALE GENOMIC DNA]</scope>
    <source>
        <strain evidence="6">DSM 14523 / JCM 11388 / NBRC 100420 / UNI-1</strain>
    </source>
</reference>
<evidence type="ECO:0000313" key="5">
    <source>
        <dbReference type="EMBL" id="BAJ62215.1"/>
    </source>
</evidence>
<dbReference type="RefSeq" id="WP_013558613.1">
    <property type="nucleotide sequence ID" value="NC_014960.1"/>
</dbReference>
<dbReference type="HOGENOM" id="CLU_023194_5_0_0"/>
<evidence type="ECO:0000256" key="2">
    <source>
        <dbReference type="ARBA" id="ARBA00023002"/>
    </source>
</evidence>
<evidence type="ECO:0000259" key="3">
    <source>
        <dbReference type="Pfam" id="PF01408"/>
    </source>
</evidence>
<dbReference type="EMBL" id="AP012029">
    <property type="protein sequence ID" value="BAJ62215.1"/>
    <property type="molecule type" value="Genomic_DNA"/>
</dbReference>
<accession>E8MZ72</accession>
<gene>
    <name evidence="5" type="ordered locus">ANT_01810</name>
</gene>